<comment type="caution">
    <text evidence="7">The sequence shown here is derived from an EMBL/GenBank/DDBJ whole genome shotgun (WGS) entry which is preliminary data.</text>
</comment>
<feature type="region of interest" description="Disordered" evidence="6">
    <location>
        <begin position="195"/>
        <end position="283"/>
    </location>
</feature>
<feature type="region of interest" description="Disordered" evidence="6">
    <location>
        <begin position="335"/>
        <end position="371"/>
    </location>
</feature>
<dbReference type="GO" id="GO:0005654">
    <property type="term" value="C:nucleoplasm"/>
    <property type="evidence" value="ECO:0007669"/>
    <property type="project" value="UniProtKB-ARBA"/>
</dbReference>
<keyword evidence="5" id="KW-0539">Nucleus</keyword>
<dbReference type="GO" id="GO:0010468">
    <property type="term" value="P:regulation of gene expression"/>
    <property type="evidence" value="ECO:0007669"/>
    <property type="project" value="UniProtKB-ARBA"/>
</dbReference>
<evidence type="ECO:0000256" key="1">
    <source>
        <dbReference type="ARBA" id="ARBA00004123"/>
    </source>
</evidence>
<dbReference type="Proteomes" id="UP001360560">
    <property type="component" value="Unassembled WGS sequence"/>
</dbReference>
<comment type="subcellular location">
    <subcellularLocation>
        <location evidence="1">Nucleus</location>
    </subcellularLocation>
</comment>
<keyword evidence="4" id="KW-0804">Transcription</keyword>
<feature type="compositionally biased region" description="Low complexity" evidence="6">
    <location>
        <begin position="217"/>
        <end position="229"/>
    </location>
</feature>
<reference evidence="7 8" key="1">
    <citation type="journal article" date="2023" name="Elife">
        <title>Identification of key yeast species and microbe-microbe interactions impacting larval growth of Drosophila in the wild.</title>
        <authorList>
            <person name="Mure A."/>
            <person name="Sugiura Y."/>
            <person name="Maeda R."/>
            <person name="Honda K."/>
            <person name="Sakurai N."/>
            <person name="Takahashi Y."/>
            <person name="Watada M."/>
            <person name="Katoh T."/>
            <person name="Gotoh A."/>
            <person name="Gotoh Y."/>
            <person name="Taniguchi I."/>
            <person name="Nakamura K."/>
            <person name="Hayashi T."/>
            <person name="Katayama T."/>
            <person name="Uemura T."/>
            <person name="Hattori Y."/>
        </authorList>
    </citation>
    <scope>NUCLEOTIDE SEQUENCE [LARGE SCALE GENOMIC DNA]</scope>
    <source>
        <strain evidence="7 8">SC-9</strain>
    </source>
</reference>
<proteinExistence type="predicted"/>
<keyword evidence="3" id="KW-0805">Transcription regulation</keyword>
<evidence type="ECO:0000313" key="8">
    <source>
        <dbReference type="Proteomes" id="UP001360560"/>
    </source>
</evidence>
<gene>
    <name evidence="7" type="ORF">DASC09_013720</name>
</gene>
<dbReference type="AlphaFoldDB" id="A0AAV5QGY3"/>
<dbReference type="SMART" id="SM01401">
    <property type="entry name" value="Sds3"/>
    <property type="match status" value="1"/>
</dbReference>
<accession>A0AAV5QGY3</accession>
<organism evidence="7 8">
    <name type="scientific">Saccharomycopsis crataegensis</name>
    <dbReference type="NCBI Taxonomy" id="43959"/>
    <lineage>
        <taxon>Eukaryota</taxon>
        <taxon>Fungi</taxon>
        <taxon>Dikarya</taxon>
        <taxon>Ascomycota</taxon>
        <taxon>Saccharomycotina</taxon>
        <taxon>Saccharomycetes</taxon>
        <taxon>Saccharomycopsidaceae</taxon>
        <taxon>Saccharomycopsis</taxon>
    </lineage>
</organism>
<dbReference type="GeneID" id="90072026"/>
<evidence type="ECO:0000256" key="5">
    <source>
        <dbReference type="ARBA" id="ARBA00023242"/>
    </source>
</evidence>
<feature type="compositionally biased region" description="Polar residues" evidence="6">
    <location>
        <begin position="252"/>
        <end position="271"/>
    </location>
</feature>
<evidence type="ECO:0000256" key="4">
    <source>
        <dbReference type="ARBA" id="ARBA00023163"/>
    </source>
</evidence>
<dbReference type="Pfam" id="PF08598">
    <property type="entry name" value="Sds3"/>
    <property type="match status" value="1"/>
</dbReference>
<dbReference type="InterPro" id="IPR013907">
    <property type="entry name" value="Sds3"/>
</dbReference>
<dbReference type="RefSeq" id="XP_064851047.1">
    <property type="nucleotide sequence ID" value="XM_064994975.1"/>
</dbReference>
<evidence type="ECO:0000256" key="2">
    <source>
        <dbReference type="ARBA" id="ARBA00022491"/>
    </source>
</evidence>
<sequence length="418" mass="46326">MPKKLLYQSGLMEINNPGYPNVALELRNQYYNNQIYPKKDKKKLTITNKLVSMEESFYEDKNEYYKSSLSSLQEELTSAYNETNTKFLEELENSQERRDYELTRLIHWENYQVSRVEKETREDVGKINEEYDAFIKIIKDKLYDKLVKKIKLLKEDKVLKDLANVNHYSIDIDLMNNDGGISNNRRMNTSGALGVEQQAVSGASPNKKSLFMDGGPSSAMAAMSAASNSGFSDTNTNTNPNGRRSARRTRNIVESSYNTDSNLSGNDSSMPANGYVSASGKRRRVQTARAAAAITGHNTRSYSSASNDEANFLSDNNSLSEILFGKNYASSTGYRTSTGNGHGANNNGNGAGGKASKRAKSRQFTGVPGLKPEEVNEDLTILESCLEKIDSSQKVIFTSPESIQLASSNGNTKKSVRS</sequence>
<keyword evidence="2" id="KW-0678">Repressor</keyword>
<protein>
    <submittedName>
        <fullName evidence="7">Sds3 protein</fullName>
    </submittedName>
</protein>
<evidence type="ECO:0000313" key="7">
    <source>
        <dbReference type="EMBL" id="GMM34047.1"/>
    </source>
</evidence>
<feature type="compositionally biased region" description="Polar residues" evidence="6">
    <location>
        <begin position="230"/>
        <end position="242"/>
    </location>
</feature>
<name>A0AAV5QGY3_9ASCO</name>
<evidence type="ECO:0000256" key="3">
    <source>
        <dbReference type="ARBA" id="ARBA00023015"/>
    </source>
</evidence>
<evidence type="ECO:0000256" key="6">
    <source>
        <dbReference type="SAM" id="MobiDB-lite"/>
    </source>
</evidence>
<keyword evidence="8" id="KW-1185">Reference proteome</keyword>
<dbReference type="EMBL" id="BTFZ01000002">
    <property type="protein sequence ID" value="GMM34047.1"/>
    <property type="molecule type" value="Genomic_DNA"/>
</dbReference>
<feature type="compositionally biased region" description="Polar residues" evidence="6">
    <location>
        <begin position="198"/>
        <end position="207"/>
    </location>
</feature>